<comment type="caution">
    <text evidence="4">The sequence shown here is derived from an EMBL/GenBank/DDBJ whole genome shotgun (WGS) entry which is preliminary data.</text>
</comment>
<evidence type="ECO:0000256" key="2">
    <source>
        <dbReference type="ARBA" id="ARBA00022679"/>
    </source>
</evidence>
<name>A0A1L8CN08_9PROT</name>
<keyword evidence="5" id="KW-1185">Reference proteome</keyword>
<dbReference type="SUPFAM" id="SSF53756">
    <property type="entry name" value="UDP-Glycosyltransferase/glycogen phosphorylase"/>
    <property type="match status" value="1"/>
</dbReference>
<dbReference type="PANTHER" id="PTHR12526:SF510">
    <property type="entry name" value="D-INOSITOL 3-PHOSPHATE GLYCOSYLTRANSFERASE"/>
    <property type="match status" value="1"/>
</dbReference>
<dbReference type="GO" id="GO:0016757">
    <property type="term" value="F:glycosyltransferase activity"/>
    <property type="evidence" value="ECO:0007669"/>
    <property type="project" value="UniProtKB-KW"/>
</dbReference>
<keyword evidence="2 4" id="KW-0808">Transferase</keyword>
<dbReference type="AlphaFoldDB" id="A0A1L8CN08"/>
<feature type="domain" description="Glycosyltransferase subfamily 4-like N-terminal" evidence="3">
    <location>
        <begin position="13"/>
        <end position="159"/>
    </location>
</feature>
<dbReference type="CDD" id="cd03801">
    <property type="entry name" value="GT4_PimA-like"/>
    <property type="match status" value="1"/>
</dbReference>
<evidence type="ECO:0000313" key="4">
    <source>
        <dbReference type="EMBL" id="GAV20301.1"/>
    </source>
</evidence>
<dbReference type="RefSeq" id="WP_072659623.1">
    <property type="nucleotide sequence ID" value="NZ_BDFD01000009.1"/>
</dbReference>
<dbReference type="OrthoDB" id="433681at2"/>
<dbReference type="Pfam" id="PF13439">
    <property type="entry name" value="Glyco_transf_4"/>
    <property type="match status" value="1"/>
</dbReference>
<evidence type="ECO:0000313" key="5">
    <source>
        <dbReference type="Proteomes" id="UP000231632"/>
    </source>
</evidence>
<proteinExistence type="predicted"/>
<sequence>MKILHIVRQYGPVGGMERYVLEVTKAQAELGANVHVLCECCHVQPPENILVHRLGQGIRKPRWLSALLFSRKVTAWINEHPQLNTIIHSHETTGEHHITTFHGPPFARIRQSGWWKRISLRVYANLWLEERELCAPQVQKVSPNSELIAQELLNAYPETQQRLTRPVVPGVEAGELRSERKIPANGGIICFIGKEWKRKGLDRTVAIVEQLRKQRPDCELWVLGPEPENISHLFKNWHGGYRLLGLADSREILPQVDLLLHPARREPFGMVITEALATQVPVIVSDQCGAASEINALQGLVLDEHAATEKWATACNEFLNRATAPPLYKHSWKDVACEYLDIYASIKL</sequence>
<dbReference type="Gene3D" id="3.40.50.2000">
    <property type="entry name" value="Glycogen Phosphorylase B"/>
    <property type="match status" value="2"/>
</dbReference>
<organism evidence="4 5">
    <name type="scientific">Mariprofundus micogutta</name>
    <dbReference type="NCBI Taxonomy" id="1921010"/>
    <lineage>
        <taxon>Bacteria</taxon>
        <taxon>Pseudomonadati</taxon>
        <taxon>Pseudomonadota</taxon>
        <taxon>Candidatius Mariprofundia</taxon>
        <taxon>Mariprofundales</taxon>
        <taxon>Mariprofundaceae</taxon>
        <taxon>Mariprofundus</taxon>
    </lineage>
</organism>
<dbReference type="STRING" id="1921010.MMIC_P1266"/>
<dbReference type="InterPro" id="IPR028098">
    <property type="entry name" value="Glyco_trans_4-like_N"/>
</dbReference>
<dbReference type="PANTHER" id="PTHR12526">
    <property type="entry name" value="GLYCOSYLTRANSFERASE"/>
    <property type="match status" value="1"/>
</dbReference>
<keyword evidence="1" id="KW-0328">Glycosyltransferase</keyword>
<dbReference type="EMBL" id="BDFD01000009">
    <property type="protein sequence ID" value="GAV20301.1"/>
    <property type="molecule type" value="Genomic_DNA"/>
</dbReference>
<reference evidence="4 5" key="1">
    <citation type="journal article" date="2017" name="Arch. Microbiol.">
        <title>Mariprofundus micogutta sp. nov., a novel iron-oxidizing zetaproteobacterium isolated from a deep-sea hydrothermal field at the Bayonnaise knoll of the Izu-Ogasawara arc, and a description of Mariprofundales ord. nov. and Zetaproteobacteria classis nov.</title>
        <authorList>
            <person name="Makita H."/>
            <person name="Tanaka E."/>
            <person name="Mitsunobu S."/>
            <person name="Miyazaki M."/>
            <person name="Nunoura T."/>
            <person name="Uematsu K."/>
            <person name="Takaki Y."/>
            <person name="Nishi S."/>
            <person name="Shimamura S."/>
            <person name="Takai K."/>
        </authorList>
    </citation>
    <scope>NUCLEOTIDE SEQUENCE [LARGE SCALE GENOMIC DNA]</scope>
    <source>
        <strain evidence="4 5">ET2</strain>
    </source>
</reference>
<accession>A0A1L8CN08</accession>
<gene>
    <name evidence="4" type="ORF">MMIC_P1266</name>
</gene>
<evidence type="ECO:0000259" key="3">
    <source>
        <dbReference type="Pfam" id="PF13439"/>
    </source>
</evidence>
<dbReference type="Proteomes" id="UP000231632">
    <property type="component" value="Unassembled WGS sequence"/>
</dbReference>
<dbReference type="Pfam" id="PF13692">
    <property type="entry name" value="Glyco_trans_1_4"/>
    <property type="match status" value="1"/>
</dbReference>
<evidence type="ECO:0000256" key="1">
    <source>
        <dbReference type="ARBA" id="ARBA00022676"/>
    </source>
</evidence>
<protein>
    <submittedName>
        <fullName evidence="4">UDP-glucose:(Heptosyl)LPS alpha-1,3-glucosyltransferase</fullName>
    </submittedName>
</protein>